<dbReference type="RefSeq" id="WP_132244173.1">
    <property type="nucleotide sequence ID" value="NZ_SLWV01000007.1"/>
</dbReference>
<dbReference type="InterPro" id="IPR025436">
    <property type="entry name" value="DUF4179"/>
</dbReference>
<accession>A0A4V2SBV5</accession>
<dbReference type="OrthoDB" id="2961302at2"/>
<dbReference type="Proteomes" id="UP000294919">
    <property type="component" value="Unassembled WGS sequence"/>
</dbReference>
<name>A0A4V2SBV5_9FIRM</name>
<reference evidence="2 3" key="1">
    <citation type="submission" date="2019-03" db="EMBL/GenBank/DDBJ databases">
        <title>Genomic Encyclopedia of Type Strains, Phase IV (KMG-IV): sequencing the most valuable type-strain genomes for metagenomic binning, comparative biology and taxonomic classification.</title>
        <authorList>
            <person name="Goeker M."/>
        </authorList>
    </citation>
    <scope>NUCLEOTIDE SEQUENCE [LARGE SCALE GENOMIC DNA]</scope>
    <source>
        <strain evidence="2 3">DSM 102940</strain>
    </source>
</reference>
<gene>
    <name evidence="2" type="ORF">EV214_10747</name>
</gene>
<comment type="caution">
    <text evidence="2">The sequence shown here is derived from an EMBL/GenBank/DDBJ whole genome shotgun (WGS) entry which is preliminary data.</text>
</comment>
<evidence type="ECO:0000313" key="3">
    <source>
        <dbReference type="Proteomes" id="UP000294919"/>
    </source>
</evidence>
<proteinExistence type="predicted"/>
<sequence>MRNIENRFSEKKAEIENLQVPDELEMRLRSALKSRTSSSGGRSKWKGKLVALLIFGVLTGYHGDTLAFYSKKYIGYEKIMNSTLKKLNTLEKGQVIEKSYTFKNNVKLTLDGIMLDDNQLLVFYTVKDPTGNVDQVDISGTTMEGMVGQYHMGSGQGEMNDEKTEMKWIVAFESPYFFEKRLKWSFMLIKGKQSEHGEITFILDRNKAMGHTLKKVLNKKVKVDETEIRFESILATPTTTVIKGTIQNIVELAKDQILGERFRPETLDIKLFANGKEIVYQGGGMRTNINGMKFDEKFDALPKDLNKLEVHLISFGADHDVDEVIKLKNDGSNQNFKILGQNITINQVDASSGETYVTLTTEESVRLSLVNLEIDGKTIALEDTTKDTYQKKKDGRVHHMRTLRFKGDGKDLTLHIKRIKYDKIYNKIINISID</sequence>
<dbReference type="AlphaFoldDB" id="A0A4V2SBV5"/>
<keyword evidence="3" id="KW-1185">Reference proteome</keyword>
<dbReference type="Pfam" id="PF13786">
    <property type="entry name" value="DUF4179"/>
    <property type="match status" value="1"/>
</dbReference>
<evidence type="ECO:0000313" key="2">
    <source>
        <dbReference type="EMBL" id="TCO76890.1"/>
    </source>
</evidence>
<feature type="domain" description="DUF4179" evidence="1">
    <location>
        <begin position="43"/>
        <end position="128"/>
    </location>
</feature>
<protein>
    <submittedName>
        <fullName evidence="2">Uncharacterized protein DUF4179</fullName>
    </submittedName>
</protein>
<dbReference type="EMBL" id="SLWV01000007">
    <property type="protein sequence ID" value="TCO76890.1"/>
    <property type="molecule type" value="Genomic_DNA"/>
</dbReference>
<organism evidence="2 3">
    <name type="scientific">Marinisporobacter balticus</name>
    <dbReference type="NCBI Taxonomy" id="2018667"/>
    <lineage>
        <taxon>Bacteria</taxon>
        <taxon>Bacillati</taxon>
        <taxon>Bacillota</taxon>
        <taxon>Clostridia</taxon>
        <taxon>Peptostreptococcales</taxon>
        <taxon>Thermotaleaceae</taxon>
        <taxon>Marinisporobacter</taxon>
    </lineage>
</organism>
<evidence type="ECO:0000259" key="1">
    <source>
        <dbReference type="Pfam" id="PF13786"/>
    </source>
</evidence>